<organism evidence="1">
    <name type="scientific">Pseudomonas aeruginosa</name>
    <dbReference type="NCBI Taxonomy" id="287"/>
    <lineage>
        <taxon>Bacteria</taxon>
        <taxon>Pseudomonadati</taxon>
        <taxon>Pseudomonadota</taxon>
        <taxon>Gammaproteobacteria</taxon>
        <taxon>Pseudomonadales</taxon>
        <taxon>Pseudomonadaceae</taxon>
        <taxon>Pseudomonas</taxon>
    </lineage>
</organism>
<reference evidence="1" key="1">
    <citation type="submission" date="2017-06" db="EMBL/GenBank/DDBJ databases">
        <title>Complete sequence of p12939-PER from clinical Pseudomonas aeruginosa.</title>
        <authorList>
            <person name="Yuan M."/>
            <person name="Feng J."/>
            <person name="Zhan Z."/>
            <person name="Jiang X."/>
            <person name="Zhang D."/>
            <person name="Chen X."/>
            <person name="Zhao X."/>
            <person name="Che J."/>
            <person name="Lu J."/>
            <person name="Xu J."/>
            <person name="Li J."/>
            <person name="Zhou D."/>
        </authorList>
    </citation>
    <scope>NUCLEOTIDE SEQUENCE</scope>
    <source>
        <plasmid evidence="1">p12939-PER</plasmid>
    </source>
</reference>
<protein>
    <submittedName>
        <fullName evidence="1">Uncharacterized protein</fullName>
    </submittedName>
</protein>
<proteinExistence type="predicted"/>
<keyword evidence="1" id="KW-0614">Plasmid</keyword>
<name>A0A2L1KF89_PSEAI</name>
<dbReference type="EMBL" id="MF344569">
    <property type="protein sequence ID" value="AVE20989.1"/>
    <property type="molecule type" value="Genomic_DNA"/>
</dbReference>
<dbReference type="AlphaFoldDB" id="A0A2L1KF89"/>
<geneLocation type="plasmid" evidence="1">
    <name>p12939-PER</name>
</geneLocation>
<evidence type="ECO:0000313" key="1">
    <source>
        <dbReference type="EMBL" id="AVE20989.1"/>
    </source>
</evidence>
<sequence>MAADSDDSDIEVIVRSCGTLTPWQLLIRERHESIPMLGNLTLLNLGVNRTAQPCNFATKRDKLMPLLALVSMPH</sequence>
<accession>A0A2L1KF89</accession>